<sequence length="119" mass="13157">MTAAAAGAPTAAQSRLSRLAHAPTKPELDNPIPAWRDLILGPTTSDWQLRNNSILPAIGPKQDPKPTTSSHHLRVRRYFGCLVLFAYLLPGFGEPRRLRPPTHLAIALVYTQPLVFSWL</sequence>
<feature type="region of interest" description="Disordered" evidence="1">
    <location>
        <begin position="1"/>
        <end position="28"/>
    </location>
</feature>
<evidence type="ECO:0000313" key="3">
    <source>
        <dbReference type="Proteomes" id="UP000616885"/>
    </source>
</evidence>
<organism evidence="2 3">
    <name type="scientific">Bionectria ochroleuca</name>
    <name type="common">Gliocladium roseum</name>
    <dbReference type="NCBI Taxonomy" id="29856"/>
    <lineage>
        <taxon>Eukaryota</taxon>
        <taxon>Fungi</taxon>
        <taxon>Dikarya</taxon>
        <taxon>Ascomycota</taxon>
        <taxon>Pezizomycotina</taxon>
        <taxon>Sordariomycetes</taxon>
        <taxon>Hypocreomycetidae</taxon>
        <taxon>Hypocreales</taxon>
        <taxon>Bionectriaceae</taxon>
        <taxon>Clonostachys</taxon>
    </lineage>
</organism>
<reference evidence="2" key="1">
    <citation type="submission" date="2020-10" db="EMBL/GenBank/DDBJ databases">
        <title>High-Quality Genome Resource of Clonostachys rosea strain S41 by Oxford Nanopore Long-Read Sequencing.</title>
        <authorList>
            <person name="Wang H."/>
        </authorList>
    </citation>
    <scope>NUCLEOTIDE SEQUENCE</scope>
    <source>
        <strain evidence="2">S41</strain>
    </source>
</reference>
<evidence type="ECO:0000313" key="2">
    <source>
        <dbReference type="EMBL" id="KAF9747432.1"/>
    </source>
</evidence>
<comment type="caution">
    <text evidence="2">The sequence shown here is derived from an EMBL/GenBank/DDBJ whole genome shotgun (WGS) entry which is preliminary data.</text>
</comment>
<feature type="compositionally biased region" description="Low complexity" evidence="1">
    <location>
        <begin position="1"/>
        <end position="12"/>
    </location>
</feature>
<evidence type="ECO:0000256" key="1">
    <source>
        <dbReference type="SAM" id="MobiDB-lite"/>
    </source>
</evidence>
<name>A0A8H7N5A3_BIOOC</name>
<accession>A0A8H7N5A3</accession>
<gene>
    <name evidence="2" type="ORF">IM811_002766</name>
</gene>
<proteinExistence type="predicted"/>
<dbReference type="AlphaFoldDB" id="A0A8H7N5A3"/>
<dbReference type="Proteomes" id="UP000616885">
    <property type="component" value="Unassembled WGS sequence"/>
</dbReference>
<protein>
    <submittedName>
        <fullName evidence="2">Uncharacterized protein</fullName>
    </submittedName>
</protein>
<dbReference type="EMBL" id="JADCTT010000010">
    <property type="protein sequence ID" value="KAF9747432.1"/>
    <property type="molecule type" value="Genomic_DNA"/>
</dbReference>